<feature type="transmembrane region" description="Helical" evidence="1">
    <location>
        <begin position="7"/>
        <end position="32"/>
    </location>
</feature>
<proteinExistence type="predicted"/>
<dbReference type="RefSeq" id="WP_213237748.1">
    <property type="nucleotide sequence ID" value="NZ_JAHBCL010000027.1"/>
</dbReference>
<dbReference type="EMBL" id="JAHBCL010000027">
    <property type="protein sequence ID" value="MBS7527886.1"/>
    <property type="molecule type" value="Genomic_DNA"/>
</dbReference>
<dbReference type="InterPro" id="IPR012902">
    <property type="entry name" value="N_methyl_site"/>
</dbReference>
<gene>
    <name evidence="2" type="ORF">KHM83_14470</name>
</gene>
<accession>A0ABS5PU47</accession>
<evidence type="ECO:0000313" key="2">
    <source>
        <dbReference type="EMBL" id="MBS7527886.1"/>
    </source>
</evidence>
<dbReference type="SUPFAM" id="SSF54523">
    <property type="entry name" value="Pili subunits"/>
    <property type="match status" value="1"/>
</dbReference>
<keyword evidence="1" id="KW-0812">Transmembrane</keyword>
<keyword evidence="1" id="KW-1133">Transmembrane helix</keyword>
<organism evidence="2 3">
    <name type="scientific">Fusibacter paucivorans</name>
    <dbReference type="NCBI Taxonomy" id="76009"/>
    <lineage>
        <taxon>Bacteria</taxon>
        <taxon>Bacillati</taxon>
        <taxon>Bacillota</taxon>
        <taxon>Clostridia</taxon>
        <taxon>Eubacteriales</taxon>
        <taxon>Eubacteriales Family XII. Incertae Sedis</taxon>
        <taxon>Fusibacter</taxon>
    </lineage>
</organism>
<comment type="caution">
    <text evidence="2">The sequence shown here is derived from an EMBL/GenBank/DDBJ whole genome shotgun (WGS) entry which is preliminary data.</text>
</comment>
<evidence type="ECO:0000256" key="1">
    <source>
        <dbReference type="SAM" id="Phobius"/>
    </source>
</evidence>
<sequence length="193" mass="22007">MEKRSNGFTLVELVIVIAILGIVGGLMSRLMFFSANQNSRISQEIEATQDANLTVQYVVAEVHRHDAAGRIQFVTVDSTAYLQIYDPDTAFIIENNPYSYQWMRITNQQIDDEWCDVLEVAFGTSSNDYENSSTTWYPIVESKYIEDIVFDKQTTQNIDGVDVLKYFDVSVRYRVSASLTETIVTTILLRSDI</sequence>
<reference evidence="2 3" key="1">
    <citation type="submission" date="2021-05" db="EMBL/GenBank/DDBJ databases">
        <title>Fusibacter ferrireducens sp. nov., an anaerobic, sulfur- and Fe-reducing bacterium isolated from the mangrove sediment.</title>
        <authorList>
            <person name="Qiu D."/>
        </authorList>
    </citation>
    <scope>NUCLEOTIDE SEQUENCE [LARGE SCALE GENOMIC DNA]</scope>
    <source>
        <strain evidence="2 3">DSM 12116</strain>
    </source>
</reference>
<evidence type="ECO:0000313" key="3">
    <source>
        <dbReference type="Proteomes" id="UP000746471"/>
    </source>
</evidence>
<dbReference type="InterPro" id="IPR045584">
    <property type="entry name" value="Pilin-like"/>
</dbReference>
<dbReference type="NCBIfam" id="TIGR02532">
    <property type="entry name" value="IV_pilin_GFxxxE"/>
    <property type="match status" value="1"/>
</dbReference>
<name>A0ABS5PU47_9FIRM</name>
<dbReference type="Proteomes" id="UP000746471">
    <property type="component" value="Unassembled WGS sequence"/>
</dbReference>
<dbReference type="Gene3D" id="3.30.700.10">
    <property type="entry name" value="Glycoprotein, Type 4 Pilin"/>
    <property type="match status" value="1"/>
</dbReference>
<protein>
    <submittedName>
        <fullName evidence="2">Prepilin-type N-terminal cleavage/methylation domain-containing protein</fullName>
    </submittedName>
</protein>
<keyword evidence="3" id="KW-1185">Reference proteome</keyword>
<dbReference type="Pfam" id="PF07963">
    <property type="entry name" value="N_methyl"/>
    <property type="match status" value="1"/>
</dbReference>
<keyword evidence="1" id="KW-0472">Membrane</keyword>